<dbReference type="AlphaFoldDB" id="A0A644T065"/>
<proteinExistence type="predicted"/>
<reference evidence="1" key="1">
    <citation type="submission" date="2019-08" db="EMBL/GenBank/DDBJ databases">
        <authorList>
            <person name="Kucharzyk K."/>
            <person name="Murdoch R.W."/>
            <person name="Higgins S."/>
            <person name="Loffler F."/>
        </authorList>
    </citation>
    <scope>NUCLEOTIDE SEQUENCE</scope>
</reference>
<protein>
    <submittedName>
        <fullName evidence="1">Uncharacterized protein</fullName>
    </submittedName>
</protein>
<gene>
    <name evidence="1" type="ORF">SDC9_05899</name>
</gene>
<organism evidence="1">
    <name type="scientific">bioreactor metagenome</name>
    <dbReference type="NCBI Taxonomy" id="1076179"/>
    <lineage>
        <taxon>unclassified sequences</taxon>
        <taxon>metagenomes</taxon>
        <taxon>ecological metagenomes</taxon>
    </lineage>
</organism>
<accession>A0A644T065</accession>
<sequence>MKPDLKAIADRYEIIDILGESESTRSSGAIAKRRRLGSQVYLSDMW</sequence>
<evidence type="ECO:0000313" key="1">
    <source>
        <dbReference type="EMBL" id="MPL60340.1"/>
    </source>
</evidence>
<name>A0A644T065_9ZZZZ</name>
<comment type="caution">
    <text evidence="1">The sequence shown here is derived from an EMBL/GenBank/DDBJ whole genome shotgun (WGS) entry which is preliminary data.</text>
</comment>
<dbReference type="EMBL" id="VSSQ01000012">
    <property type="protein sequence ID" value="MPL60340.1"/>
    <property type="molecule type" value="Genomic_DNA"/>
</dbReference>